<keyword evidence="3" id="KW-0813">Transport</keyword>
<evidence type="ECO:0000313" key="10">
    <source>
        <dbReference type="EMBL" id="CAL1353848.1"/>
    </source>
</evidence>
<feature type="transmembrane region" description="Helical" evidence="9">
    <location>
        <begin position="66"/>
        <end position="86"/>
    </location>
</feature>
<comment type="subcellular location">
    <subcellularLocation>
        <location evidence="1">Membrane</location>
        <topology evidence="1">Multi-pass membrane protein</topology>
    </subcellularLocation>
</comment>
<dbReference type="GO" id="GO:0035673">
    <property type="term" value="F:oligopeptide transmembrane transporter activity"/>
    <property type="evidence" value="ECO:0007669"/>
    <property type="project" value="InterPro"/>
</dbReference>
<organism evidence="10 11">
    <name type="scientific">Linum trigynum</name>
    <dbReference type="NCBI Taxonomy" id="586398"/>
    <lineage>
        <taxon>Eukaryota</taxon>
        <taxon>Viridiplantae</taxon>
        <taxon>Streptophyta</taxon>
        <taxon>Embryophyta</taxon>
        <taxon>Tracheophyta</taxon>
        <taxon>Spermatophyta</taxon>
        <taxon>Magnoliopsida</taxon>
        <taxon>eudicotyledons</taxon>
        <taxon>Gunneridae</taxon>
        <taxon>Pentapetalae</taxon>
        <taxon>rosids</taxon>
        <taxon>fabids</taxon>
        <taxon>Malpighiales</taxon>
        <taxon>Linaceae</taxon>
        <taxon>Linum</taxon>
    </lineage>
</organism>
<keyword evidence="5" id="KW-0571">Peptide transport</keyword>
<feature type="transmembrane region" description="Helical" evidence="9">
    <location>
        <begin position="233"/>
        <end position="250"/>
    </location>
</feature>
<feature type="transmembrane region" description="Helical" evidence="9">
    <location>
        <begin position="171"/>
        <end position="192"/>
    </location>
</feature>
<evidence type="ECO:0000256" key="4">
    <source>
        <dbReference type="ARBA" id="ARBA00022692"/>
    </source>
</evidence>
<name>A0AAV2CBH3_9ROSI</name>
<reference evidence="10 11" key="1">
    <citation type="submission" date="2024-04" db="EMBL/GenBank/DDBJ databases">
        <authorList>
            <person name="Fracassetti M."/>
        </authorList>
    </citation>
    <scope>NUCLEOTIDE SEQUENCE [LARGE SCALE GENOMIC DNA]</scope>
</reference>
<comment type="similarity">
    <text evidence="2">Belongs to the oligopeptide OPT transporter (TC 2.A.67.1) family.</text>
</comment>
<evidence type="ECO:0000256" key="7">
    <source>
        <dbReference type="ARBA" id="ARBA00022989"/>
    </source>
</evidence>
<feature type="transmembrane region" description="Helical" evidence="9">
    <location>
        <begin position="706"/>
        <end position="727"/>
    </location>
</feature>
<dbReference type="GO" id="GO:0015031">
    <property type="term" value="P:protein transport"/>
    <property type="evidence" value="ECO:0007669"/>
    <property type="project" value="UniProtKB-KW"/>
</dbReference>
<dbReference type="EMBL" id="OZ034813">
    <property type="protein sequence ID" value="CAL1353848.1"/>
    <property type="molecule type" value="Genomic_DNA"/>
</dbReference>
<dbReference type="AlphaFoldDB" id="A0AAV2CBH3"/>
<dbReference type="PANTHER" id="PTHR22601">
    <property type="entry name" value="ISP4 LIKE PROTEIN"/>
    <property type="match status" value="1"/>
</dbReference>
<keyword evidence="8 9" id="KW-0472">Membrane</keyword>
<evidence type="ECO:0000256" key="8">
    <source>
        <dbReference type="ARBA" id="ARBA00023136"/>
    </source>
</evidence>
<feature type="transmembrane region" description="Helical" evidence="9">
    <location>
        <begin position="204"/>
        <end position="221"/>
    </location>
</feature>
<feature type="transmembrane region" description="Helical" evidence="9">
    <location>
        <begin position="142"/>
        <end position="164"/>
    </location>
</feature>
<keyword evidence="7 9" id="KW-1133">Transmembrane helix</keyword>
<accession>A0AAV2CBH3</accession>
<evidence type="ECO:0000256" key="3">
    <source>
        <dbReference type="ARBA" id="ARBA00022448"/>
    </source>
</evidence>
<feature type="transmembrane region" description="Helical" evidence="9">
    <location>
        <begin position="379"/>
        <end position="405"/>
    </location>
</feature>
<evidence type="ECO:0000256" key="5">
    <source>
        <dbReference type="ARBA" id="ARBA00022856"/>
    </source>
</evidence>
<feature type="transmembrane region" description="Helical" evidence="9">
    <location>
        <begin position="444"/>
        <end position="461"/>
    </location>
</feature>
<evidence type="ECO:0000256" key="6">
    <source>
        <dbReference type="ARBA" id="ARBA00022927"/>
    </source>
</evidence>
<keyword evidence="4 9" id="KW-0812">Transmembrane</keyword>
<dbReference type="NCBIfam" id="TIGR00727">
    <property type="entry name" value="ISP4_OPT"/>
    <property type="match status" value="1"/>
</dbReference>
<proteinExistence type="inferred from homology"/>
<evidence type="ECO:0000256" key="9">
    <source>
        <dbReference type="SAM" id="Phobius"/>
    </source>
</evidence>
<feature type="transmembrane region" description="Helical" evidence="9">
    <location>
        <begin position="629"/>
        <end position="647"/>
    </location>
</feature>
<feature type="transmembrane region" description="Helical" evidence="9">
    <location>
        <begin position="93"/>
        <end position="115"/>
    </location>
</feature>
<evidence type="ECO:0000256" key="2">
    <source>
        <dbReference type="ARBA" id="ARBA00005484"/>
    </source>
</evidence>
<dbReference type="Proteomes" id="UP001497516">
    <property type="component" value="Chromosome 1"/>
</dbReference>
<dbReference type="Pfam" id="PF03169">
    <property type="entry name" value="OPT"/>
    <property type="match status" value="1"/>
</dbReference>
<dbReference type="InterPro" id="IPR004813">
    <property type="entry name" value="OPT"/>
</dbReference>
<evidence type="ECO:0000313" key="11">
    <source>
        <dbReference type="Proteomes" id="UP001497516"/>
    </source>
</evidence>
<evidence type="ECO:0000256" key="1">
    <source>
        <dbReference type="ARBA" id="ARBA00004141"/>
    </source>
</evidence>
<feature type="transmembrane region" description="Helical" evidence="9">
    <location>
        <begin position="554"/>
        <end position="578"/>
    </location>
</feature>
<feature type="transmembrane region" description="Helical" evidence="9">
    <location>
        <begin position="308"/>
        <end position="331"/>
    </location>
</feature>
<sequence length="766" mass="85960">MRILADNGTPPVPDSTIPENYAFEIGKQGEEAAVQEEEEEVNDSPIEQVRLTVPITDDPTQPTITFRTWVLGLISCSLLAFINQFFGYRSNQLYVSSVAAQIVVLPLGKLMAAAVPKTVIRVPLTKWSFSLNPGPFNLKEHVLITIFANCGAGGVYAVAIITAVRAFYHRGIHAAAAMLLVQTTQMLGYGWAGMFRKYLVDSPYMWWPSNLVQVSLFRALHEKEKRPKGGQNRLQFFTIVFISSFAYYVVPSYLFPSLSTLSFICLIWKNSITAQQIGSGLKGLGVGSIGFDWSTVAGFLGTPLATPLFAIINTLAGFALVVYVIVPIAYWNNAFEAKKFPIFSQHTYDSGGQIYNVTRVLNEKSFGIDHAAYENYSRLYLSVTFAFVYGMSFAALMATISHVALFDGKTIWDMWKKTTGAMKDQYTDVHTRLMKKNYEAVPQWWFMTILAISLALAFVAVEGFNKQLQLPWWGLLLACGIALFFTLPIGIIQATTNQQMGLNVITELIIGYMYPGRPLANVAFKTYGYISMAQALSFLQDFKLGHYMKIPPKVMFLVQTVGTLVASTVYFATSWWLLTDIKDICNPDLLPKGSPWTCPGDDVFYSASIIWGVIGPLRMFTDSGNYPQMNWFFLVGLLAPVPVWLLWRKFPEKKWIRLIHMPLIFAATANMPPAKPVHYLTWGTVGIFFNYYVYRKYKGWWARHTYILSAAMDAGVAFMGILVYFTLQNKDIYGAEWWGLQADDHCPLAKCPTAPGIQVDDCPLIH</sequence>
<protein>
    <submittedName>
        <fullName evidence="10">Uncharacterized protein</fullName>
    </submittedName>
</protein>
<dbReference type="GO" id="GO:0016020">
    <property type="term" value="C:membrane"/>
    <property type="evidence" value="ECO:0007669"/>
    <property type="project" value="UniProtKB-SubCell"/>
</dbReference>
<feature type="transmembrane region" description="Helical" evidence="9">
    <location>
        <begin position="677"/>
        <end position="694"/>
    </location>
</feature>
<feature type="transmembrane region" description="Helical" evidence="9">
    <location>
        <begin position="473"/>
        <end position="494"/>
    </location>
</feature>
<keyword evidence="11" id="KW-1185">Reference proteome</keyword>
<keyword evidence="6" id="KW-0653">Protein transport</keyword>
<dbReference type="NCBIfam" id="TIGR00728">
    <property type="entry name" value="OPT_sfam"/>
    <property type="match status" value="1"/>
</dbReference>
<gene>
    <name evidence="10" type="ORF">LTRI10_LOCUS1717</name>
</gene>
<dbReference type="InterPro" id="IPR004648">
    <property type="entry name" value="Oligpept_transpt"/>
</dbReference>